<reference evidence="2" key="1">
    <citation type="submission" date="2022-11" db="EMBL/GenBank/DDBJ databases">
        <authorList>
            <person name="Petersen C."/>
        </authorList>
    </citation>
    <scope>NUCLEOTIDE SEQUENCE</scope>
    <source>
        <strain evidence="2">IBT 19713</strain>
    </source>
</reference>
<evidence type="ECO:0000256" key="1">
    <source>
        <dbReference type="SAM" id="SignalP"/>
    </source>
</evidence>
<dbReference type="RefSeq" id="XP_058326935.1">
    <property type="nucleotide sequence ID" value="XM_058478605.1"/>
</dbReference>
<protein>
    <recommendedName>
        <fullName evidence="4">Vacuolar protein sorting-associated protein 62</fullName>
    </recommendedName>
</protein>
<keyword evidence="1" id="KW-0732">Signal</keyword>
<feature type="chain" id="PRO_5040839414" description="Vacuolar protein sorting-associated protein 62" evidence="1">
    <location>
        <begin position="20"/>
        <end position="331"/>
    </location>
</feature>
<evidence type="ECO:0000313" key="2">
    <source>
        <dbReference type="EMBL" id="KAJ5220105.1"/>
    </source>
</evidence>
<proteinExistence type="predicted"/>
<dbReference type="AlphaFoldDB" id="A0A9W9NHJ3"/>
<comment type="caution">
    <text evidence="2">The sequence shown here is derived from an EMBL/GenBank/DDBJ whole genome shotgun (WGS) entry which is preliminary data.</text>
</comment>
<accession>A0A9W9NHJ3</accession>
<reference evidence="2" key="2">
    <citation type="journal article" date="2023" name="IMA Fungus">
        <title>Comparative genomic study of the Penicillium genus elucidates a diverse pangenome and 15 lateral gene transfer events.</title>
        <authorList>
            <person name="Petersen C."/>
            <person name="Sorensen T."/>
            <person name="Nielsen M.R."/>
            <person name="Sondergaard T.E."/>
            <person name="Sorensen J.L."/>
            <person name="Fitzpatrick D.A."/>
            <person name="Frisvad J.C."/>
            <person name="Nielsen K.L."/>
        </authorList>
    </citation>
    <scope>NUCLEOTIDE SEQUENCE</scope>
    <source>
        <strain evidence="2">IBT 19713</strain>
    </source>
</reference>
<dbReference type="PANTHER" id="PTHR48174">
    <property type="entry name" value="DUF946 FAMILY PROTEIN"/>
    <property type="match status" value="1"/>
</dbReference>
<gene>
    <name evidence="2" type="ORF">N7468_009309</name>
</gene>
<dbReference type="GeneID" id="83205908"/>
<dbReference type="OrthoDB" id="188042at2759"/>
<dbReference type="InterPro" id="IPR009291">
    <property type="entry name" value="Vps62"/>
</dbReference>
<sequence>MRMVSSSVALAASLPLARAAATIPQYVYDYAPKVWLYSTDAYRPSDLQAQLDNTTPQVNWTAIEGAPSPLTLDNLDQLNDLGNTSVYLTTAGGIAARPMPSWLFGVTPDSSGNAGNIHACAIVVNDHGSGAVDAFYFYFYAYNKGDKVLGLEFGDHIGDWEHNMVRFSNGEPQAMWFSQHASGQAFTYDAVEKDGQRPLSYSGNGTHANYANAGQHDHTIPGIDLPDGPLLDYSDQGVLWDPTLNAYAYTYDASSGTFTAGDDNTPVAWLNFNGGWGDDQPKNEKTIFGQAEYVAGPNGPKFKTLNRTEVCPSSPCVVWDAIVLAGNETSI</sequence>
<dbReference type="PANTHER" id="PTHR48174:SF5">
    <property type="entry name" value="VACUOLAR PROTEIN SORTING-ASSOCIATED PROTEIN 62"/>
    <property type="match status" value="1"/>
</dbReference>
<dbReference type="Pfam" id="PF06101">
    <property type="entry name" value="Vps62"/>
    <property type="match status" value="1"/>
</dbReference>
<keyword evidence="3" id="KW-1185">Reference proteome</keyword>
<evidence type="ECO:0008006" key="4">
    <source>
        <dbReference type="Google" id="ProtNLM"/>
    </source>
</evidence>
<dbReference type="EMBL" id="JAPQKS010000007">
    <property type="protein sequence ID" value="KAJ5220105.1"/>
    <property type="molecule type" value="Genomic_DNA"/>
</dbReference>
<dbReference type="Proteomes" id="UP001150941">
    <property type="component" value="Unassembled WGS sequence"/>
</dbReference>
<evidence type="ECO:0000313" key="3">
    <source>
        <dbReference type="Proteomes" id="UP001150941"/>
    </source>
</evidence>
<organism evidence="2 3">
    <name type="scientific">Penicillium chermesinum</name>
    <dbReference type="NCBI Taxonomy" id="63820"/>
    <lineage>
        <taxon>Eukaryota</taxon>
        <taxon>Fungi</taxon>
        <taxon>Dikarya</taxon>
        <taxon>Ascomycota</taxon>
        <taxon>Pezizomycotina</taxon>
        <taxon>Eurotiomycetes</taxon>
        <taxon>Eurotiomycetidae</taxon>
        <taxon>Eurotiales</taxon>
        <taxon>Aspergillaceae</taxon>
        <taxon>Penicillium</taxon>
    </lineage>
</organism>
<name>A0A9W9NHJ3_9EURO</name>
<feature type="signal peptide" evidence="1">
    <location>
        <begin position="1"/>
        <end position="19"/>
    </location>
</feature>